<dbReference type="InterPro" id="IPR024787">
    <property type="entry name" value="EcsC"/>
</dbReference>
<name>E1K1V7_SOLFR</name>
<comment type="caution">
    <text evidence="1">The sequence shown here is derived from an EMBL/GenBank/DDBJ whole genome shotgun (WGS) entry which is preliminary data.</text>
</comment>
<evidence type="ECO:0000313" key="1">
    <source>
        <dbReference type="EMBL" id="EFL49413.1"/>
    </source>
</evidence>
<dbReference type="EMBL" id="AECZ01000045">
    <property type="protein sequence ID" value="EFL49413.1"/>
    <property type="molecule type" value="Genomic_DNA"/>
</dbReference>
<dbReference type="RefSeq" id="WP_005996682.1">
    <property type="nucleotide sequence ID" value="NZ_AECZ01000045.1"/>
</dbReference>
<evidence type="ECO:0008006" key="3">
    <source>
        <dbReference type="Google" id="ProtNLM"/>
    </source>
</evidence>
<dbReference type="AlphaFoldDB" id="E1K1V7"/>
<sequence length="218" mass="22140">MPVIDHPTILRALSWAWDRAARGLPGQESAHALAARHMDPDVPLGARLKNIIAGHKRKAALSGFVANAGGLALLPATLPLNLAGTLFLQLRMVQAIAIVCGHDLSDARVRALCGLCLCGAKAAEVAGAAGARLGGRLTAEALTQLGGETADRINTLVGLRLLARLGDAGATGAGRIVPVVSGLVGAAWDASVTAGIGKAAMTLMPQGQPFCGKRQDGS</sequence>
<dbReference type="eggNOG" id="ENOG502ZAV8">
    <property type="taxonomic scope" value="Bacteria"/>
</dbReference>
<accession>E1K1V7</accession>
<dbReference type="STRING" id="596151.DesfrDRAFT_3857"/>
<evidence type="ECO:0000313" key="2">
    <source>
        <dbReference type="Proteomes" id="UP000006250"/>
    </source>
</evidence>
<dbReference type="OrthoDB" id="1425703at2"/>
<proteinExistence type="predicted"/>
<reference evidence="1 2" key="1">
    <citation type="submission" date="2010-08" db="EMBL/GenBank/DDBJ databases">
        <title>The draft genome of Desulfovibrio fructosovorans JJ.</title>
        <authorList>
            <consortium name="US DOE Joint Genome Institute (JGI-PGF)"/>
            <person name="Lucas S."/>
            <person name="Copeland A."/>
            <person name="Lapidus A."/>
            <person name="Cheng J.-F."/>
            <person name="Bruce D."/>
            <person name="Goodwin L."/>
            <person name="Pitluck S."/>
            <person name="Land M.L."/>
            <person name="Hauser L."/>
            <person name="Chang Y.-J."/>
            <person name="Jeffries C."/>
            <person name="Wall J.D."/>
            <person name="Stahl D.A."/>
            <person name="Arkin A.P."/>
            <person name="Dehal P."/>
            <person name="Stolyar S.M."/>
            <person name="Hazen T.C."/>
            <person name="Woyke T.J."/>
        </authorList>
    </citation>
    <scope>NUCLEOTIDE SEQUENCE [LARGE SCALE GENOMIC DNA]</scope>
    <source>
        <strain evidence="1 2">JJ</strain>
    </source>
</reference>
<gene>
    <name evidence="1" type="ORF">DesfrDRAFT_3857</name>
</gene>
<protein>
    <recommendedName>
        <fullName evidence="3">EcsC family protein</fullName>
    </recommendedName>
</protein>
<keyword evidence="2" id="KW-1185">Reference proteome</keyword>
<dbReference type="Proteomes" id="UP000006250">
    <property type="component" value="Unassembled WGS sequence"/>
</dbReference>
<dbReference type="Pfam" id="PF12787">
    <property type="entry name" value="EcsC"/>
    <property type="match status" value="1"/>
</dbReference>
<organism evidence="1 2">
    <name type="scientific">Solidesulfovibrio fructosivorans JJ]</name>
    <dbReference type="NCBI Taxonomy" id="596151"/>
    <lineage>
        <taxon>Bacteria</taxon>
        <taxon>Pseudomonadati</taxon>
        <taxon>Thermodesulfobacteriota</taxon>
        <taxon>Desulfovibrionia</taxon>
        <taxon>Desulfovibrionales</taxon>
        <taxon>Desulfovibrionaceae</taxon>
        <taxon>Solidesulfovibrio</taxon>
    </lineage>
</organism>